<keyword evidence="2" id="KW-1185">Reference proteome</keyword>
<dbReference type="Proteomes" id="UP000064920">
    <property type="component" value="Chromosome"/>
</dbReference>
<dbReference type="KEGG" id="cmar:IMCC12053_1145"/>
<proteinExistence type="predicted"/>
<dbReference type="RefSeq" id="WP_062216499.1">
    <property type="nucleotide sequence ID" value="NZ_CP012023.1"/>
</dbReference>
<dbReference type="EMBL" id="CP012023">
    <property type="protein sequence ID" value="ALI55093.1"/>
    <property type="molecule type" value="Genomic_DNA"/>
</dbReference>
<dbReference type="AlphaFoldDB" id="A0A0N7HIF7"/>
<dbReference type="PATRIC" id="fig|1397108.4.peg.1174"/>
<organism evidence="1 2">
    <name type="scientific">Celeribacter marinus</name>
    <dbReference type="NCBI Taxonomy" id="1397108"/>
    <lineage>
        <taxon>Bacteria</taxon>
        <taxon>Pseudomonadati</taxon>
        <taxon>Pseudomonadota</taxon>
        <taxon>Alphaproteobacteria</taxon>
        <taxon>Rhodobacterales</taxon>
        <taxon>Roseobacteraceae</taxon>
        <taxon>Celeribacter</taxon>
    </lineage>
</organism>
<reference evidence="1 2" key="1">
    <citation type="submission" date="2015-05" db="EMBL/GenBank/DDBJ databases">
        <authorList>
            <person name="Wang D.B."/>
            <person name="Wang M."/>
        </authorList>
    </citation>
    <scope>NUCLEOTIDE SEQUENCE [LARGE SCALE GENOMIC DNA]</scope>
    <source>
        <strain evidence="1 2">IMCC 12053</strain>
    </source>
</reference>
<dbReference type="Pfam" id="PF09898">
    <property type="entry name" value="DUF2125"/>
    <property type="match status" value="1"/>
</dbReference>
<dbReference type="InterPro" id="IPR018666">
    <property type="entry name" value="DUF2125"/>
</dbReference>
<sequence>MRKILWLILIAAAVYSGYWFVGARGTERAITGWISQRQSAGWQADYTSVQTDGFPLRFDTLISDLSLADPKSGVAYETPRLEIRSASYAPTALSAVFASGSTFATPYQRVDITHDRADADLFVDAGPNLTLNVTAFTLDNAAITSTLGWGMTLSHGAFSTIRSAQNPLSHTIDFSAHYLVPSEGLMSTLNTDGLLSDRFENLEIALTATFDAPWDIHALEERRPQPTRIDIDTIAAQWGKLDLQIAGAVDIDARGVASGKIALKARNWRDMIDMATAAGLIPADMQSLAIRAGQVLAGLKGNADTIDAELTLTEGMIVLGFIPIGPAPNFSIR</sequence>
<dbReference type="STRING" id="1397108.IMCC12053_1145"/>
<protein>
    <submittedName>
        <fullName evidence="1">High-affinity K+ transport system, ATPase chain B</fullName>
    </submittedName>
</protein>
<dbReference type="OrthoDB" id="7625707at2"/>
<name>A0A0N7HIF7_9RHOB</name>
<evidence type="ECO:0000313" key="2">
    <source>
        <dbReference type="Proteomes" id="UP000064920"/>
    </source>
</evidence>
<evidence type="ECO:0000313" key="1">
    <source>
        <dbReference type="EMBL" id="ALI55093.1"/>
    </source>
</evidence>
<accession>A0A0N7HIF7</accession>
<gene>
    <name evidence="1" type="ORF">IMCC12053_1145</name>
</gene>